<name>A0A5N5QCN3_9AGAM</name>
<evidence type="ECO:0000313" key="2">
    <source>
        <dbReference type="Proteomes" id="UP000383932"/>
    </source>
</evidence>
<reference evidence="1 2" key="1">
    <citation type="journal article" date="2019" name="Fungal Biol. Biotechnol.">
        <title>Draft genome sequence of fastidious pathogen Ceratobasidium theobromae, which causes vascular-streak dieback in Theobroma cacao.</title>
        <authorList>
            <person name="Ali S.S."/>
            <person name="Asman A."/>
            <person name="Shao J."/>
            <person name="Firmansyah A.P."/>
            <person name="Susilo A.W."/>
            <person name="Rosmana A."/>
            <person name="McMahon P."/>
            <person name="Junaid M."/>
            <person name="Guest D."/>
            <person name="Kheng T.Y."/>
            <person name="Meinhardt L.W."/>
            <person name="Bailey B.A."/>
        </authorList>
    </citation>
    <scope>NUCLEOTIDE SEQUENCE [LARGE SCALE GENOMIC DNA]</scope>
    <source>
        <strain evidence="1 2">CT2</strain>
    </source>
</reference>
<comment type="caution">
    <text evidence="1">The sequence shown here is derived from an EMBL/GenBank/DDBJ whole genome shotgun (WGS) entry which is preliminary data.</text>
</comment>
<sequence>MDYFRPGDPHLIQLSGSDSTWAGVGPIPRIFPPPTAPIRAVGDSFKSKFAIERLSEGKFHLKELDLNYHVGKIDEYQGKRDVVKLLDKDAPPQSWVIIPEGGLFRIQLPGPENLCWTVPITIGPEPDPLIVLEPYQEGSPRQQWKILPLLRE</sequence>
<dbReference type="EMBL" id="SSOP01000280">
    <property type="protein sequence ID" value="KAB5589369.1"/>
    <property type="molecule type" value="Genomic_DNA"/>
</dbReference>
<proteinExistence type="predicted"/>
<accession>A0A5N5QCN3</accession>
<evidence type="ECO:0008006" key="3">
    <source>
        <dbReference type="Google" id="ProtNLM"/>
    </source>
</evidence>
<keyword evidence="2" id="KW-1185">Reference proteome</keyword>
<dbReference type="AlphaFoldDB" id="A0A5N5QCN3"/>
<gene>
    <name evidence="1" type="ORF">CTheo_7192</name>
</gene>
<dbReference type="Proteomes" id="UP000383932">
    <property type="component" value="Unassembled WGS sequence"/>
</dbReference>
<evidence type="ECO:0000313" key="1">
    <source>
        <dbReference type="EMBL" id="KAB5589369.1"/>
    </source>
</evidence>
<organism evidence="1 2">
    <name type="scientific">Ceratobasidium theobromae</name>
    <dbReference type="NCBI Taxonomy" id="1582974"/>
    <lineage>
        <taxon>Eukaryota</taxon>
        <taxon>Fungi</taxon>
        <taxon>Dikarya</taxon>
        <taxon>Basidiomycota</taxon>
        <taxon>Agaricomycotina</taxon>
        <taxon>Agaricomycetes</taxon>
        <taxon>Cantharellales</taxon>
        <taxon>Ceratobasidiaceae</taxon>
        <taxon>Ceratobasidium</taxon>
    </lineage>
</organism>
<protein>
    <recommendedName>
        <fullName evidence="3">Ricin B lectin domain-containing protein</fullName>
    </recommendedName>
</protein>